<gene>
    <name evidence="2" type="ORF">GGQ72_004816</name>
</gene>
<dbReference type="PROSITE" id="PS50943">
    <property type="entry name" value="HTH_CROC1"/>
    <property type="match status" value="1"/>
</dbReference>
<protein>
    <submittedName>
        <fullName evidence="2">Transcriptional regulator with XRE-family HTH domain</fullName>
    </submittedName>
</protein>
<evidence type="ECO:0000313" key="2">
    <source>
        <dbReference type="EMBL" id="MBB4146240.1"/>
    </source>
</evidence>
<sequence length="85" mass="9530">MTKTLYSEKQRQLVELLIARRKAAGLTQAQVARALGRHQPFIANIENGERRLDVRGGSVCLNSFGRFAKWISASIMPPPLLVRAR</sequence>
<comment type="caution">
    <text evidence="2">The sequence shown here is derived from an EMBL/GenBank/DDBJ whole genome shotgun (WGS) entry which is preliminary data.</text>
</comment>
<keyword evidence="3" id="KW-1185">Reference proteome</keyword>
<dbReference type="Gene3D" id="1.10.260.40">
    <property type="entry name" value="lambda repressor-like DNA-binding domains"/>
    <property type="match status" value="1"/>
</dbReference>
<dbReference type="SUPFAM" id="SSF47413">
    <property type="entry name" value="lambda repressor-like DNA-binding domains"/>
    <property type="match status" value="1"/>
</dbReference>
<dbReference type="Proteomes" id="UP000519897">
    <property type="component" value="Unassembled WGS sequence"/>
</dbReference>
<dbReference type="Pfam" id="PF13560">
    <property type="entry name" value="HTH_31"/>
    <property type="match status" value="1"/>
</dbReference>
<evidence type="ECO:0000259" key="1">
    <source>
        <dbReference type="PROSITE" id="PS50943"/>
    </source>
</evidence>
<dbReference type="GO" id="GO:0003677">
    <property type="term" value="F:DNA binding"/>
    <property type="evidence" value="ECO:0007669"/>
    <property type="project" value="InterPro"/>
</dbReference>
<dbReference type="InterPro" id="IPR001387">
    <property type="entry name" value="Cro/C1-type_HTH"/>
</dbReference>
<dbReference type="CDD" id="cd00093">
    <property type="entry name" value="HTH_XRE"/>
    <property type="match status" value="1"/>
</dbReference>
<dbReference type="SMART" id="SM00530">
    <property type="entry name" value="HTH_XRE"/>
    <property type="match status" value="1"/>
</dbReference>
<name>A0A7W6LKV7_9HYPH</name>
<dbReference type="InterPro" id="IPR010982">
    <property type="entry name" value="Lambda_DNA-bd_dom_sf"/>
</dbReference>
<dbReference type="AlphaFoldDB" id="A0A7W6LKV7"/>
<reference evidence="2 3" key="1">
    <citation type="submission" date="2020-08" db="EMBL/GenBank/DDBJ databases">
        <title>Genomic Encyclopedia of Type Strains, Phase IV (KMG-IV): sequencing the most valuable type-strain genomes for metagenomic binning, comparative biology and taxonomic classification.</title>
        <authorList>
            <person name="Goeker M."/>
        </authorList>
    </citation>
    <scope>NUCLEOTIDE SEQUENCE [LARGE SCALE GENOMIC DNA]</scope>
    <source>
        <strain evidence="2 3">DSM 29514</strain>
    </source>
</reference>
<feature type="non-terminal residue" evidence="2">
    <location>
        <position position="85"/>
    </location>
</feature>
<proteinExistence type="predicted"/>
<dbReference type="RefSeq" id="WP_183898139.1">
    <property type="nucleotide sequence ID" value="NZ_JACIEC010000030.1"/>
</dbReference>
<accession>A0A7W6LKV7</accession>
<evidence type="ECO:0000313" key="3">
    <source>
        <dbReference type="Proteomes" id="UP000519897"/>
    </source>
</evidence>
<dbReference type="EMBL" id="JACIEC010000030">
    <property type="protein sequence ID" value="MBB4146240.1"/>
    <property type="molecule type" value="Genomic_DNA"/>
</dbReference>
<feature type="domain" description="HTH cro/C1-type" evidence="1">
    <location>
        <begin position="17"/>
        <end position="54"/>
    </location>
</feature>
<organism evidence="2 3">
    <name type="scientific">Rhizobium rhizoryzae</name>
    <dbReference type="NCBI Taxonomy" id="451876"/>
    <lineage>
        <taxon>Bacteria</taxon>
        <taxon>Pseudomonadati</taxon>
        <taxon>Pseudomonadota</taxon>
        <taxon>Alphaproteobacteria</taxon>
        <taxon>Hyphomicrobiales</taxon>
        <taxon>Rhizobiaceae</taxon>
        <taxon>Rhizobium/Agrobacterium group</taxon>
        <taxon>Rhizobium</taxon>
    </lineage>
</organism>